<proteinExistence type="inferred from homology"/>
<keyword evidence="4 7" id="KW-0808">Transferase</keyword>
<keyword evidence="3 7" id="KW-0489">Methyltransferase</keyword>
<evidence type="ECO:0000256" key="3">
    <source>
        <dbReference type="ARBA" id="ARBA00022603"/>
    </source>
</evidence>
<feature type="binding site" evidence="7">
    <location>
        <position position="172"/>
    </location>
    <ligand>
        <name>S-adenosyl-L-methionine</name>
        <dbReference type="ChEBI" id="CHEBI:59789"/>
    </ligand>
</feature>
<keyword evidence="6 7" id="KW-0694">RNA-binding</keyword>
<evidence type="ECO:0000313" key="10">
    <source>
        <dbReference type="Proteomes" id="UP000051783"/>
    </source>
</evidence>
<dbReference type="GO" id="GO:0003723">
    <property type="term" value="F:RNA binding"/>
    <property type="evidence" value="ECO:0007669"/>
    <property type="project" value="UniProtKB-UniRule"/>
</dbReference>
<dbReference type="Proteomes" id="UP000051783">
    <property type="component" value="Unassembled WGS sequence"/>
</dbReference>
<dbReference type="InterPro" id="IPR049560">
    <property type="entry name" value="MeTrfase_RsmB-F_NOP2_cat"/>
</dbReference>
<evidence type="ECO:0000259" key="8">
    <source>
        <dbReference type="PROSITE" id="PS51686"/>
    </source>
</evidence>
<evidence type="ECO:0000256" key="6">
    <source>
        <dbReference type="ARBA" id="ARBA00022884"/>
    </source>
</evidence>
<dbReference type="RefSeq" id="WP_057707080.1">
    <property type="nucleotide sequence ID" value="NZ_JQCL01000080.1"/>
</dbReference>
<dbReference type="CDD" id="cd21147">
    <property type="entry name" value="RsmF_methylt_CTD1"/>
    <property type="match status" value="1"/>
</dbReference>
<dbReference type="GO" id="GO:0008173">
    <property type="term" value="F:RNA methyltransferase activity"/>
    <property type="evidence" value="ECO:0007669"/>
    <property type="project" value="InterPro"/>
</dbReference>
<feature type="active site" description="Nucleophile" evidence="7">
    <location>
        <position position="225"/>
    </location>
</feature>
<feature type="binding site" evidence="7">
    <location>
        <position position="127"/>
    </location>
    <ligand>
        <name>S-adenosyl-L-methionine</name>
        <dbReference type="ChEBI" id="CHEBI:59789"/>
    </ligand>
</feature>
<dbReference type="Gene3D" id="3.30.70.1170">
    <property type="entry name" value="Sun protein, domain 3"/>
    <property type="match status" value="1"/>
</dbReference>
<evidence type="ECO:0000256" key="2">
    <source>
        <dbReference type="ARBA" id="ARBA00022490"/>
    </source>
</evidence>
<dbReference type="InterPro" id="IPR018314">
    <property type="entry name" value="RsmB/NOL1/NOP2-like_CS"/>
</dbReference>
<dbReference type="AlphaFoldDB" id="A0A0R2M4G0"/>
<gene>
    <name evidence="9" type="ORF">IV64_GL000575</name>
</gene>
<dbReference type="OrthoDB" id="9810297at2"/>
<dbReference type="InterPro" id="IPR001678">
    <property type="entry name" value="MeTrfase_RsmB-F_NOP2_dom"/>
</dbReference>
<keyword evidence="10" id="KW-1185">Reference proteome</keyword>
<dbReference type="PROSITE" id="PS01153">
    <property type="entry name" value="NOL1_NOP2_SUN"/>
    <property type="match status" value="1"/>
</dbReference>
<dbReference type="EMBL" id="JQCL01000080">
    <property type="protein sequence ID" value="KRO08486.1"/>
    <property type="molecule type" value="Genomic_DNA"/>
</dbReference>
<keyword evidence="2" id="KW-0963">Cytoplasm</keyword>
<dbReference type="InterPro" id="IPR027391">
    <property type="entry name" value="Nol1_Nop2_Fmu_2"/>
</dbReference>
<dbReference type="PANTHER" id="PTHR22807:SF30">
    <property type="entry name" value="28S RRNA (CYTOSINE(4447)-C(5))-METHYLTRANSFERASE-RELATED"/>
    <property type="match status" value="1"/>
</dbReference>
<feature type="domain" description="SAM-dependent MTase RsmB/NOP-type" evidence="8">
    <location>
        <begin position="1"/>
        <end position="295"/>
    </location>
</feature>
<dbReference type="STRING" id="942150.IV64_GL000575"/>
<dbReference type="PROSITE" id="PS51686">
    <property type="entry name" value="SAM_MT_RSMB_NOP"/>
    <property type="match status" value="1"/>
</dbReference>
<dbReference type="InterPro" id="IPR023267">
    <property type="entry name" value="RCMT"/>
</dbReference>
<keyword evidence="5 7" id="KW-0949">S-adenosyl-L-methionine</keyword>
<protein>
    <submittedName>
        <fullName evidence="9">NOL1 NOP2 sun family protein</fullName>
    </submittedName>
</protein>
<evidence type="ECO:0000256" key="7">
    <source>
        <dbReference type="PROSITE-ProRule" id="PRU01023"/>
    </source>
</evidence>
<organism evidence="9 10">
    <name type="scientific">Lactiplantibacillus xiangfangensis</name>
    <dbReference type="NCBI Taxonomy" id="942150"/>
    <lineage>
        <taxon>Bacteria</taxon>
        <taxon>Bacillati</taxon>
        <taxon>Bacillota</taxon>
        <taxon>Bacilli</taxon>
        <taxon>Lactobacillales</taxon>
        <taxon>Lactobacillaceae</taxon>
        <taxon>Lactiplantibacillus</taxon>
    </lineage>
</organism>
<dbReference type="InterPro" id="IPR031340">
    <property type="entry name" value="RsmF_methylt_CI"/>
</dbReference>
<comment type="similarity">
    <text evidence="1 7">Belongs to the class I-like SAM-binding methyltransferase superfamily. RsmB/NOP family.</text>
</comment>
<evidence type="ECO:0000256" key="5">
    <source>
        <dbReference type="ARBA" id="ARBA00022691"/>
    </source>
</evidence>
<dbReference type="CDD" id="cd02440">
    <property type="entry name" value="AdoMet_MTases"/>
    <property type="match status" value="1"/>
</dbReference>
<dbReference type="PANTHER" id="PTHR22807">
    <property type="entry name" value="NOP2 YEAST -RELATED NOL1/NOP2/FMU SUN DOMAIN-CONTAINING"/>
    <property type="match status" value="1"/>
</dbReference>
<dbReference type="Pfam" id="PF13636">
    <property type="entry name" value="Methyltranf_PUA"/>
    <property type="match status" value="1"/>
</dbReference>
<accession>A0A0R2M4G0</accession>
<comment type="caution">
    <text evidence="7">Lacks conserved residue(s) required for the propagation of feature annotation.</text>
</comment>
<dbReference type="SUPFAM" id="SSF53335">
    <property type="entry name" value="S-adenosyl-L-methionine-dependent methyltransferases"/>
    <property type="match status" value="1"/>
</dbReference>
<dbReference type="GO" id="GO:0001510">
    <property type="term" value="P:RNA methylation"/>
    <property type="evidence" value="ECO:0007669"/>
    <property type="project" value="InterPro"/>
</dbReference>
<evidence type="ECO:0000256" key="4">
    <source>
        <dbReference type="ARBA" id="ARBA00022679"/>
    </source>
</evidence>
<sequence length="456" mass="50486">MELPAEFISKYKKLLGDEAPAFLAAFDGTVEKGFRVNPNKAVTPAMTAKMTERIPYSPIGYYGRVNGNAMEHLAGAVYSQEPSAMTVGEFARPELNERVLDLCAAPGGKTTHLLSYLKQTGLLVTNEINPKRVTALGDNVERYGALNTVITNAAPDALAKEFSGFFDRILVDAPCSGEGMFRKDPDAVQYWTPDYPAECATRQREILTEAVKMLKPGGHLIYSTCTFAPEEDEQMMAWLLKTYPEFELEPLTKTAGMVDAKPEWADGNPELAKAVRLFPHRMRGEGHFIAKLIYHGETAAKPKRTVRDELTPANRQLWQDFLDKAGVKHFPPLVLQAHGDQLYGIPAAMPLTRKAKVFRSGILLGSFKKKRFEPSYALALASDAIDLPKIAIDHDQWQKYVHGETFQLATAVKKNGFRVLTCDDLPVGFGKVVGSTVKNFFPKGLRFLATPDNTSL</sequence>
<dbReference type="Pfam" id="PF01189">
    <property type="entry name" value="Methyltr_RsmB-F"/>
    <property type="match status" value="1"/>
</dbReference>
<evidence type="ECO:0000256" key="1">
    <source>
        <dbReference type="ARBA" id="ARBA00007494"/>
    </source>
</evidence>
<dbReference type="PATRIC" id="fig|942150.3.peg.589"/>
<dbReference type="InterPro" id="IPR031341">
    <property type="entry name" value="Methyltr_RsmF_N"/>
</dbReference>
<comment type="caution">
    <text evidence="9">The sequence shown here is derived from an EMBL/GenBank/DDBJ whole genome shotgun (WGS) entry which is preliminary data.</text>
</comment>
<reference evidence="9 10" key="1">
    <citation type="journal article" date="2015" name="Genome Announc.">
        <title>Expanding the biotechnology potential of lactobacilli through comparative genomics of 213 strains and associated genera.</title>
        <authorList>
            <person name="Sun Z."/>
            <person name="Harris H.M."/>
            <person name="McCann A."/>
            <person name="Guo C."/>
            <person name="Argimon S."/>
            <person name="Zhang W."/>
            <person name="Yang X."/>
            <person name="Jeffery I.B."/>
            <person name="Cooney J.C."/>
            <person name="Kagawa T.F."/>
            <person name="Liu W."/>
            <person name="Song Y."/>
            <person name="Salvetti E."/>
            <person name="Wrobel A."/>
            <person name="Rasinkangas P."/>
            <person name="Parkhill J."/>
            <person name="Rea M.C."/>
            <person name="O'Sullivan O."/>
            <person name="Ritari J."/>
            <person name="Douillard F.P."/>
            <person name="Paul Ross R."/>
            <person name="Yang R."/>
            <person name="Briner A.E."/>
            <person name="Felis G.E."/>
            <person name="de Vos W.M."/>
            <person name="Barrangou R."/>
            <person name="Klaenhammer T.R."/>
            <person name="Caufield P.W."/>
            <person name="Cui Y."/>
            <person name="Zhang H."/>
            <person name="O'Toole P.W."/>
        </authorList>
    </citation>
    <scope>NUCLEOTIDE SEQUENCE [LARGE SCALE GENOMIC DNA]</scope>
    <source>
        <strain evidence="9 10">LMG 26013</strain>
    </source>
</reference>
<dbReference type="Gene3D" id="3.40.50.150">
    <property type="entry name" value="Vaccinia Virus protein VP39"/>
    <property type="match status" value="1"/>
</dbReference>
<evidence type="ECO:0000313" key="9">
    <source>
        <dbReference type="EMBL" id="KRO08486.1"/>
    </source>
</evidence>
<dbReference type="Pfam" id="PF17125">
    <property type="entry name" value="Methyltr_RsmF_N"/>
    <property type="match status" value="1"/>
</dbReference>
<feature type="binding site" evidence="7">
    <location>
        <begin position="103"/>
        <end position="109"/>
    </location>
    <ligand>
        <name>S-adenosyl-L-methionine</name>
        <dbReference type="ChEBI" id="CHEBI:59789"/>
    </ligand>
</feature>
<name>A0A0R2M4G0_9LACO</name>
<dbReference type="Gene3D" id="2.30.130.60">
    <property type="match status" value="1"/>
</dbReference>
<dbReference type="Pfam" id="PF17126">
    <property type="entry name" value="RsmF_methylt_CI"/>
    <property type="match status" value="1"/>
</dbReference>
<dbReference type="PRINTS" id="PR02008">
    <property type="entry name" value="RCMTFAMILY"/>
</dbReference>
<dbReference type="InterPro" id="IPR029063">
    <property type="entry name" value="SAM-dependent_MTases_sf"/>
</dbReference>